<evidence type="ECO:0000256" key="3">
    <source>
        <dbReference type="ARBA" id="ARBA00022552"/>
    </source>
</evidence>
<comment type="caution">
    <text evidence="5">The sequence shown here is derived from an EMBL/GenBank/DDBJ whole genome shotgun (WGS) entry which is preliminary data.</text>
</comment>
<keyword evidence="4" id="KW-0687">Ribonucleoprotein</keyword>
<dbReference type="EMBL" id="PGCK01000002">
    <property type="protein sequence ID" value="MCD1293827.1"/>
    <property type="molecule type" value="Genomic_DNA"/>
</dbReference>
<protein>
    <submittedName>
        <fullName evidence="5">Ribosome biogenesis protein</fullName>
    </submittedName>
</protein>
<evidence type="ECO:0000256" key="2">
    <source>
        <dbReference type="ARBA" id="ARBA00022517"/>
    </source>
</evidence>
<keyword evidence="2" id="KW-0690">Ribosome biogenesis</keyword>
<evidence type="ECO:0000313" key="5">
    <source>
        <dbReference type="EMBL" id="MCD1293827.1"/>
    </source>
</evidence>
<comment type="similarity">
    <text evidence="1">Belongs to the NOP10 family.</text>
</comment>
<dbReference type="SUPFAM" id="SSF144210">
    <property type="entry name" value="Nop10-like SnoRNP"/>
    <property type="match status" value="1"/>
</dbReference>
<gene>
    <name evidence="5" type="ORF">CUJ83_02295</name>
</gene>
<dbReference type="GO" id="GO:0006364">
    <property type="term" value="P:rRNA processing"/>
    <property type="evidence" value="ECO:0007669"/>
    <property type="project" value="UniProtKB-KW"/>
</dbReference>
<keyword evidence="6" id="KW-1185">Reference proteome</keyword>
<dbReference type="RefSeq" id="WP_230740218.1">
    <property type="nucleotide sequence ID" value="NZ_PGCK01000002.1"/>
</dbReference>
<dbReference type="GO" id="GO:1990904">
    <property type="term" value="C:ribonucleoprotein complex"/>
    <property type="evidence" value="ECO:0007669"/>
    <property type="project" value="UniProtKB-KW"/>
</dbReference>
<dbReference type="NCBIfam" id="NF009623">
    <property type="entry name" value="PRK13130.1"/>
    <property type="match status" value="1"/>
</dbReference>
<dbReference type="GO" id="GO:0001522">
    <property type="term" value="P:pseudouridine synthesis"/>
    <property type="evidence" value="ECO:0007669"/>
    <property type="project" value="InterPro"/>
</dbReference>
<dbReference type="Pfam" id="PF04135">
    <property type="entry name" value="Nop10p"/>
    <property type="match status" value="1"/>
</dbReference>
<dbReference type="AlphaFoldDB" id="A0AAP2RB80"/>
<evidence type="ECO:0000313" key="6">
    <source>
        <dbReference type="Proteomes" id="UP001320159"/>
    </source>
</evidence>
<name>A0AAP2RB80_9EURY</name>
<proteinExistence type="inferred from homology"/>
<evidence type="ECO:0000256" key="1">
    <source>
        <dbReference type="ARBA" id="ARBA00009462"/>
    </source>
</evidence>
<dbReference type="Gene3D" id="2.20.28.40">
    <property type="entry name" value="H/ACA ribonucleoprotein complex, subunit Nop10"/>
    <property type="match status" value="1"/>
</dbReference>
<reference evidence="5 6" key="1">
    <citation type="submission" date="2017-11" db="EMBL/GenBank/DDBJ databases">
        <title>Isolation and Characterization of Family Methanocellaceae Species from Potential Methane Hydrate Area Offshore Southwestern Taiwan.</title>
        <authorList>
            <person name="Zhang W.-L."/>
            <person name="Chen W.-C."/>
            <person name="Lai M.-C."/>
            <person name="Chen S.-C."/>
        </authorList>
    </citation>
    <scope>NUCLEOTIDE SEQUENCE [LARGE SCALE GENOMIC DNA]</scope>
    <source>
        <strain evidence="5 6">CWC-04</strain>
    </source>
</reference>
<dbReference type="Proteomes" id="UP001320159">
    <property type="component" value="Unassembled WGS sequence"/>
</dbReference>
<dbReference type="InterPro" id="IPR007264">
    <property type="entry name" value="H/ACA_rnp_Nop10"/>
</dbReference>
<evidence type="ECO:0000256" key="4">
    <source>
        <dbReference type="ARBA" id="ARBA00023274"/>
    </source>
</evidence>
<organism evidence="5 6">
    <name type="scientific">Methanooceanicella nereidis</name>
    <dbReference type="NCBI Taxonomy" id="2052831"/>
    <lineage>
        <taxon>Archaea</taxon>
        <taxon>Methanobacteriati</taxon>
        <taxon>Methanobacteriota</taxon>
        <taxon>Stenosarchaea group</taxon>
        <taxon>Methanomicrobia</taxon>
        <taxon>Methanocellales</taxon>
        <taxon>Methanocellaceae</taxon>
        <taxon>Methanooceanicella</taxon>
    </lineage>
</organism>
<sequence length="49" mass="5588">MKTKMKKCEKCGAYTFKERCKCGGAAINPVPARYSPLDPYGKYRRSILK</sequence>
<dbReference type="InterPro" id="IPR036756">
    <property type="entry name" value="H/ACA_rnp_Nop10_sf"/>
</dbReference>
<dbReference type="GO" id="GO:0030515">
    <property type="term" value="F:snoRNA binding"/>
    <property type="evidence" value="ECO:0007669"/>
    <property type="project" value="InterPro"/>
</dbReference>
<keyword evidence="3" id="KW-0698">rRNA processing</keyword>
<accession>A0AAP2RB80</accession>